<proteinExistence type="inferred from homology"/>
<keyword evidence="4 6" id="KW-0560">Oxidoreductase</keyword>
<dbReference type="PRINTS" id="PR00463">
    <property type="entry name" value="EP450I"/>
</dbReference>
<keyword evidence="6" id="KW-0503">Monooxygenase</keyword>
<accession>A0ABR4L5P0</accession>
<dbReference type="Gene3D" id="1.10.630.10">
    <property type="entry name" value="Cytochrome P450"/>
    <property type="match status" value="1"/>
</dbReference>
<evidence type="ECO:0000313" key="8">
    <source>
        <dbReference type="EMBL" id="KAL2859865.1"/>
    </source>
</evidence>
<keyword evidence="7" id="KW-0472">Membrane</keyword>
<comment type="caution">
    <text evidence="8">The sequence shown here is derived from an EMBL/GenBank/DDBJ whole genome shotgun (WGS) entry which is preliminary data.</text>
</comment>
<dbReference type="PANTHER" id="PTHR24305">
    <property type="entry name" value="CYTOCHROME P450"/>
    <property type="match status" value="1"/>
</dbReference>
<feature type="transmembrane region" description="Helical" evidence="7">
    <location>
        <begin position="35"/>
        <end position="56"/>
    </location>
</feature>
<comment type="cofactor">
    <cofactor evidence="1">
        <name>heme</name>
        <dbReference type="ChEBI" id="CHEBI:30413"/>
    </cofactor>
</comment>
<dbReference type="RefSeq" id="XP_070880421.1">
    <property type="nucleotide sequence ID" value="XM_071031782.1"/>
</dbReference>
<evidence type="ECO:0000256" key="2">
    <source>
        <dbReference type="ARBA" id="ARBA00010617"/>
    </source>
</evidence>
<protein>
    <submittedName>
        <fullName evidence="8">Cytochrome P450</fullName>
    </submittedName>
</protein>
<dbReference type="InterPro" id="IPR001128">
    <property type="entry name" value="Cyt_P450"/>
</dbReference>
<reference evidence="8 9" key="1">
    <citation type="submission" date="2024-07" db="EMBL/GenBank/DDBJ databases">
        <title>Section-level genome sequencing and comparative genomics of Aspergillus sections Usti and Cavernicolus.</title>
        <authorList>
            <consortium name="Lawrence Berkeley National Laboratory"/>
            <person name="Nybo J.L."/>
            <person name="Vesth T.C."/>
            <person name="Theobald S."/>
            <person name="Frisvad J.C."/>
            <person name="Larsen T.O."/>
            <person name="Kjaerboelling I."/>
            <person name="Rothschild-Mancinelli K."/>
            <person name="Lyhne E.K."/>
            <person name="Kogle M.E."/>
            <person name="Barry K."/>
            <person name="Clum A."/>
            <person name="Na H."/>
            <person name="Ledsgaard L."/>
            <person name="Lin J."/>
            <person name="Lipzen A."/>
            <person name="Kuo A."/>
            <person name="Riley R."/>
            <person name="Mondo S."/>
            <person name="Labutti K."/>
            <person name="Haridas S."/>
            <person name="Pangalinan J."/>
            <person name="Salamov A.A."/>
            <person name="Simmons B.A."/>
            <person name="Magnuson J.K."/>
            <person name="Chen J."/>
            <person name="Drula E."/>
            <person name="Henrissat B."/>
            <person name="Wiebenga A."/>
            <person name="Lubbers R.J."/>
            <person name="Gomes A.C."/>
            <person name="Macurrencykelacurrency M.R."/>
            <person name="Stajich J."/>
            <person name="Grigoriev I.V."/>
            <person name="Mortensen U.H."/>
            <person name="De Vries R.P."/>
            <person name="Baker S.E."/>
            <person name="Andersen M.R."/>
        </authorList>
    </citation>
    <scope>NUCLEOTIDE SEQUENCE [LARGE SCALE GENOMIC DNA]</scope>
    <source>
        <strain evidence="8 9">CBS 449.75</strain>
    </source>
</reference>
<dbReference type="Proteomes" id="UP001610432">
    <property type="component" value="Unassembled WGS sequence"/>
</dbReference>
<organism evidence="8 9">
    <name type="scientific">Aspergillus lucknowensis</name>
    <dbReference type="NCBI Taxonomy" id="176173"/>
    <lineage>
        <taxon>Eukaryota</taxon>
        <taxon>Fungi</taxon>
        <taxon>Dikarya</taxon>
        <taxon>Ascomycota</taxon>
        <taxon>Pezizomycotina</taxon>
        <taxon>Eurotiomycetes</taxon>
        <taxon>Eurotiomycetidae</taxon>
        <taxon>Eurotiales</taxon>
        <taxon>Aspergillaceae</taxon>
        <taxon>Aspergillus</taxon>
        <taxon>Aspergillus subgen. Nidulantes</taxon>
    </lineage>
</organism>
<dbReference type="CDD" id="cd11070">
    <property type="entry name" value="CYP56-like"/>
    <property type="match status" value="1"/>
</dbReference>
<dbReference type="PROSITE" id="PS00086">
    <property type="entry name" value="CYTOCHROME_P450"/>
    <property type="match status" value="1"/>
</dbReference>
<evidence type="ECO:0000256" key="5">
    <source>
        <dbReference type="ARBA" id="ARBA00023004"/>
    </source>
</evidence>
<dbReference type="InterPro" id="IPR002401">
    <property type="entry name" value="Cyt_P450_E_grp-I"/>
</dbReference>
<feature type="transmembrane region" description="Helical" evidence="7">
    <location>
        <begin position="6"/>
        <end position="23"/>
    </location>
</feature>
<evidence type="ECO:0000313" key="9">
    <source>
        <dbReference type="Proteomes" id="UP001610432"/>
    </source>
</evidence>
<dbReference type="GeneID" id="98146854"/>
<keyword evidence="3 6" id="KW-0479">Metal-binding</keyword>
<evidence type="ECO:0000256" key="6">
    <source>
        <dbReference type="RuleBase" id="RU000461"/>
    </source>
</evidence>
<keyword evidence="5 6" id="KW-0408">Iron</keyword>
<keyword evidence="6" id="KW-0349">Heme</keyword>
<dbReference type="EMBL" id="JBFXLQ010000098">
    <property type="protein sequence ID" value="KAL2859865.1"/>
    <property type="molecule type" value="Genomic_DNA"/>
</dbReference>
<sequence length="563" mass="63501">MLWGTVIAIPIIYTIARLTSLLRNRSLARRTKLPYILFPFFEANLFYITLFETRWFPYVVNRVLPQNLADHIHDSIFRDRWAAKDRMAKKYGGVYLYVTPGGISCNIGDADVVEQVCKSSHSFVKPVKHLAAFQMYGRSVFTSEGREWSYHHRYTAPAFNDKNNALYTLPAGSGSRFLLPDAREDILNLSLNIICGAGFGVKLPFKPSPKATADDEADLFRDAPIPPPGYQFTFRSVMEYMNRSMISVFVANSVLPTWIPPHEDLEKFLHALVNIAEKSKEETHNLLESLVRSRREECDSTSNRAHGFSDADILGNVYIFSIAGHETTATTLRFALVLLALHEDIQEELHTEIVQVLGDKSNDPARWDYAAVFPRLTRPLCIMLETLRLYTPVVSIPKLTTTPGADLTYRGQTHHLPPNVRVNLNANAVHYSEEYWGADAATFNPARWDKRNADSFLAKNDGIKGLAGPGLESDSIHRPVRGAFVSFSDGVRSCIGRRFAQVEFVAVLVVLFHEYRVRPARFGQESDKDARGRAEKALPESSTALTLAITDKVPLEFERRSYV</sequence>
<dbReference type="InterPro" id="IPR036396">
    <property type="entry name" value="Cyt_P450_sf"/>
</dbReference>
<evidence type="ECO:0000256" key="7">
    <source>
        <dbReference type="SAM" id="Phobius"/>
    </source>
</evidence>
<evidence type="ECO:0000256" key="4">
    <source>
        <dbReference type="ARBA" id="ARBA00023002"/>
    </source>
</evidence>
<keyword evidence="9" id="KW-1185">Reference proteome</keyword>
<dbReference type="InterPro" id="IPR017972">
    <property type="entry name" value="Cyt_P450_CS"/>
</dbReference>
<keyword evidence="7" id="KW-0812">Transmembrane</keyword>
<dbReference type="PANTHER" id="PTHR24305:SF166">
    <property type="entry name" value="CYTOCHROME P450 12A4, MITOCHONDRIAL-RELATED"/>
    <property type="match status" value="1"/>
</dbReference>
<dbReference type="InterPro" id="IPR050121">
    <property type="entry name" value="Cytochrome_P450_monoxygenase"/>
</dbReference>
<gene>
    <name evidence="8" type="ORF">BJX67DRAFT_375994</name>
</gene>
<dbReference type="PRINTS" id="PR00385">
    <property type="entry name" value="P450"/>
</dbReference>
<evidence type="ECO:0000256" key="3">
    <source>
        <dbReference type="ARBA" id="ARBA00022723"/>
    </source>
</evidence>
<dbReference type="Pfam" id="PF00067">
    <property type="entry name" value="p450"/>
    <property type="match status" value="1"/>
</dbReference>
<comment type="similarity">
    <text evidence="2 6">Belongs to the cytochrome P450 family.</text>
</comment>
<keyword evidence="7" id="KW-1133">Transmembrane helix</keyword>
<name>A0ABR4L5P0_9EURO</name>
<dbReference type="SUPFAM" id="SSF48264">
    <property type="entry name" value="Cytochrome P450"/>
    <property type="match status" value="1"/>
</dbReference>
<evidence type="ECO:0000256" key="1">
    <source>
        <dbReference type="ARBA" id="ARBA00001971"/>
    </source>
</evidence>